<feature type="compositionally biased region" description="Acidic residues" evidence="1">
    <location>
        <begin position="23"/>
        <end position="34"/>
    </location>
</feature>
<feature type="compositionally biased region" description="Basic residues" evidence="1">
    <location>
        <begin position="41"/>
        <end position="58"/>
    </location>
</feature>
<dbReference type="Proteomes" id="UP000011087">
    <property type="component" value="Unassembled WGS sequence"/>
</dbReference>
<dbReference type="KEGG" id="gtt:GUITHDRAFT_120218"/>
<gene>
    <name evidence="3" type="ORF">GUITHDRAFT_120218</name>
</gene>
<dbReference type="InterPro" id="IPR029071">
    <property type="entry name" value="Ubiquitin-like_domsf"/>
</dbReference>
<dbReference type="PANTHER" id="PTHR47813:SF2">
    <property type="entry name" value="UBIQUITIN-LIKE SUPERFAMILY PROTEIN"/>
    <property type="match status" value="1"/>
</dbReference>
<dbReference type="AlphaFoldDB" id="L1ICC3"/>
<organism evidence="3">
    <name type="scientific">Guillardia theta (strain CCMP2712)</name>
    <name type="common">Cryptophyte</name>
    <dbReference type="NCBI Taxonomy" id="905079"/>
    <lineage>
        <taxon>Eukaryota</taxon>
        <taxon>Cryptophyceae</taxon>
        <taxon>Pyrenomonadales</taxon>
        <taxon>Geminigeraceae</taxon>
        <taxon>Guillardia</taxon>
    </lineage>
</organism>
<sequence length="261" mass="29165">MADCYARNAQRLDAEYDAGDSEFVLDSDNDDDFEGPTVTKMSRKSKAGRKMDSKKKQKTPSAAINQYAEEGKDDDLQAPTVTISDSDSAEDEMARLAANFMTRKNHREDERLKIIDDLLMETKRIQEGLLSAASADISAADETQEDDSECQITESTRGMDLDLNPHEKEHPSGVHVKESKETNGPKCIVCIKAREGDKVRKFKISMNDSMNKVFEAFCKSESVAQTTVKFIFDGQLIPWTSTPTSLDMEEESENLVDARIS</sequence>
<dbReference type="CDD" id="cd01763">
    <property type="entry name" value="Ubl_SUMO_like"/>
    <property type="match status" value="1"/>
</dbReference>
<feature type="domain" description="Rad60/SUMO-like" evidence="2">
    <location>
        <begin position="190"/>
        <end position="259"/>
    </location>
</feature>
<evidence type="ECO:0000256" key="1">
    <source>
        <dbReference type="SAM" id="MobiDB-lite"/>
    </source>
</evidence>
<dbReference type="InterPro" id="IPR022617">
    <property type="entry name" value="Rad60/SUMO-like_dom"/>
</dbReference>
<dbReference type="EMBL" id="JH993136">
    <property type="protein sequence ID" value="EKX33579.1"/>
    <property type="molecule type" value="Genomic_DNA"/>
</dbReference>
<dbReference type="PaxDb" id="55529-EKX33579"/>
<name>L1ICC3_GUITC</name>
<dbReference type="HOGENOM" id="CLU_1067299_0_0_1"/>
<evidence type="ECO:0000313" key="4">
    <source>
        <dbReference type="EnsemblProtists" id="EKX33579"/>
    </source>
</evidence>
<protein>
    <recommendedName>
        <fullName evidence="2">Rad60/SUMO-like domain-containing protein</fullName>
    </recommendedName>
</protein>
<reference evidence="3 5" key="1">
    <citation type="journal article" date="2012" name="Nature">
        <title>Algal genomes reveal evolutionary mosaicism and the fate of nucleomorphs.</title>
        <authorList>
            <consortium name="DOE Joint Genome Institute"/>
            <person name="Curtis B.A."/>
            <person name="Tanifuji G."/>
            <person name="Burki F."/>
            <person name="Gruber A."/>
            <person name="Irimia M."/>
            <person name="Maruyama S."/>
            <person name="Arias M.C."/>
            <person name="Ball S.G."/>
            <person name="Gile G.H."/>
            <person name="Hirakawa Y."/>
            <person name="Hopkins J.F."/>
            <person name="Kuo A."/>
            <person name="Rensing S.A."/>
            <person name="Schmutz J."/>
            <person name="Symeonidi A."/>
            <person name="Elias M."/>
            <person name="Eveleigh R.J."/>
            <person name="Herman E.K."/>
            <person name="Klute M.J."/>
            <person name="Nakayama T."/>
            <person name="Obornik M."/>
            <person name="Reyes-Prieto A."/>
            <person name="Armbrust E.V."/>
            <person name="Aves S.J."/>
            <person name="Beiko R.G."/>
            <person name="Coutinho P."/>
            <person name="Dacks J.B."/>
            <person name="Durnford D.G."/>
            <person name="Fast N.M."/>
            <person name="Green B.R."/>
            <person name="Grisdale C.J."/>
            <person name="Hempel F."/>
            <person name="Henrissat B."/>
            <person name="Hoppner M.P."/>
            <person name="Ishida K."/>
            <person name="Kim E."/>
            <person name="Koreny L."/>
            <person name="Kroth P.G."/>
            <person name="Liu Y."/>
            <person name="Malik S.B."/>
            <person name="Maier U.G."/>
            <person name="McRose D."/>
            <person name="Mock T."/>
            <person name="Neilson J.A."/>
            <person name="Onodera N.T."/>
            <person name="Poole A.M."/>
            <person name="Pritham E.J."/>
            <person name="Richards T.A."/>
            <person name="Rocap G."/>
            <person name="Roy S.W."/>
            <person name="Sarai C."/>
            <person name="Schaack S."/>
            <person name="Shirato S."/>
            <person name="Slamovits C.H."/>
            <person name="Spencer D.F."/>
            <person name="Suzuki S."/>
            <person name="Worden A.Z."/>
            <person name="Zauner S."/>
            <person name="Barry K."/>
            <person name="Bell C."/>
            <person name="Bharti A.K."/>
            <person name="Crow J.A."/>
            <person name="Grimwood J."/>
            <person name="Kramer R."/>
            <person name="Lindquist E."/>
            <person name="Lucas S."/>
            <person name="Salamov A."/>
            <person name="McFadden G.I."/>
            <person name="Lane C.E."/>
            <person name="Keeling P.J."/>
            <person name="Gray M.W."/>
            <person name="Grigoriev I.V."/>
            <person name="Archibald J.M."/>
        </authorList>
    </citation>
    <scope>NUCLEOTIDE SEQUENCE</scope>
    <source>
        <strain evidence="3 5">CCMP2712</strain>
    </source>
</reference>
<dbReference type="OrthoDB" id="442921at2759"/>
<keyword evidence="5" id="KW-1185">Reference proteome</keyword>
<accession>L1ICC3</accession>
<evidence type="ECO:0000313" key="3">
    <source>
        <dbReference type="EMBL" id="EKX33579.1"/>
    </source>
</evidence>
<evidence type="ECO:0000259" key="2">
    <source>
        <dbReference type="Pfam" id="PF11976"/>
    </source>
</evidence>
<dbReference type="PANTHER" id="PTHR47813">
    <property type="entry name" value="UBIQUITIN-LIKE SUPERFAMILY PROTEIN"/>
    <property type="match status" value="1"/>
</dbReference>
<reference evidence="4" key="3">
    <citation type="submission" date="2016-03" db="UniProtKB">
        <authorList>
            <consortium name="EnsemblProtists"/>
        </authorList>
    </citation>
    <scope>IDENTIFICATION</scope>
</reference>
<proteinExistence type="predicted"/>
<dbReference type="RefSeq" id="XP_005820559.1">
    <property type="nucleotide sequence ID" value="XM_005820502.1"/>
</dbReference>
<dbReference type="GeneID" id="17290310"/>
<dbReference type="Gene3D" id="3.10.20.90">
    <property type="entry name" value="Phosphatidylinositol 3-kinase Catalytic Subunit, Chain A, domain 1"/>
    <property type="match status" value="1"/>
</dbReference>
<dbReference type="Pfam" id="PF11976">
    <property type="entry name" value="Rad60-SLD"/>
    <property type="match status" value="1"/>
</dbReference>
<feature type="region of interest" description="Disordered" evidence="1">
    <location>
        <begin position="160"/>
        <end position="179"/>
    </location>
</feature>
<reference evidence="5" key="2">
    <citation type="submission" date="2012-11" db="EMBL/GenBank/DDBJ databases">
        <authorList>
            <person name="Kuo A."/>
            <person name="Curtis B.A."/>
            <person name="Tanifuji G."/>
            <person name="Burki F."/>
            <person name="Gruber A."/>
            <person name="Irimia M."/>
            <person name="Maruyama S."/>
            <person name="Arias M.C."/>
            <person name="Ball S.G."/>
            <person name="Gile G.H."/>
            <person name="Hirakawa Y."/>
            <person name="Hopkins J.F."/>
            <person name="Rensing S.A."/>
            <person name="Schmutz J."/>
            <person name="Symeonidi A."/>
            <person name="Elias M."/>
            <person name="Eveleigh R.J."/>
            <person name="Herman E.K."/>
            <person name="Klute M.J."/>
            <person name="Nakayama T."/>
            <person name="Obornik M."/>
            <person name="Reyes-Prieto A."/>
            <person name="Armbrust E.V."/>
            <person name="Aves S.J."/>
            <person name="Beiko R.G."/>
            <person name="Coutinho P."/>
            <person name="Dacks J.B."/>
            <person name="Durnford D.G."/>
            <person name="Fast N.M."/>
            <person name="Green B.R."/>
            <person name="Grisdale C."/>
            <person name="Hempe F."/>
            <person name="Henrissat B."/>
            <person name="Hoppner M.P."/>
            <person name="Ishida K.-I."/>
            <person name="Kim E."/>
            <person name="Koreny L."/>
            <person name="Kroth P.G."/>
            <person name="Liu Y."/>
            <person name="Malik S.-B."/>
            <person name="Maier U.G."/>
            <person name="McRose D."/>
            <person name="Mock T."/>
            <person name="Neilson J.A."/>
            <person name="Onodera N.T."/>
            <person name="Poole A.M."/>
            <person name="Pritham E.J."/>
            <person name="Richards T.A."/>
            <person name="Rocap G."/>
            <person name="Roy S.W."/>
            <person name="Sarai C."/>
            <person name="Schaack S."/>
            <person name="Shirato S."/>
            <person name="Slamovits C.H."/>
            <person name="Spencer D.F."/>
            <person name="Suzuki S."/>
            <person name="Worden A.Z."/>
            <person name="Zauner S."/>
            <person name="Barry K."/>
            <person name="Bell C."/>
            <person name="Bharti A.K."/>
            <person name="Crow J.A."/>
            <person name="Grimwood J."/>
            <person name="Kramer R."/>
            <person name="Lindquist E."/>
            <person name="Lucas S."/>
            <person name="Salamov A."/>
            <person name="McFadden G.I."/>
            <person name="Lane C.E."/>
            <person name="Keeling P.J."/>
            <person name="Gray M.W."/>
            <person name="Grigoriev I.V."/>
            <person name="Archibald J.M."/>
        </authorList>
    </citation>
    <scope>NUCLEOTIDE SEQUENCE</scope>
    <source>
        <strain evidence="5">CCMP2712</strain>
    </source>
</reference>
<evidence type="ECO:0000313" key="5">
    <source>
        <dbReference type="Proteomes" id="UP000011087"/>
    </source>
</evidence>
<feature type="region of interest" description="Disordered" evidence="1">
    <location>
        <begin position="23"/>
        <end position="90"/>
    </location>
</feature>
<dbReference type="SUPFAM" id="SSF54236">
    <property type="entry name" value="Ubiquitin-like"/>
    <property type="match status" value="1"/>
</dbReference>
<dbReference type="EnsemblProtists" id="EKX33579">
    <property type="protein sequence ID" value="EKX33579"/>
    <property type="gene ID" value="GUITHDRAFT_120218"/>
</dbReference>